<protein>
    <recommendedName>
        <fullName evidence="2">RING-type E3 ubiquitin transferase</fullName>
        <ecNumber evidence="2">2.3.2.27</ecNumber>
    </recommendedName>
</protein>
<feature type="domain" description="RING-type" evidence="10">
    <location>
        <begin position="369"/>
        <end position="410"/>
    </location>
</feature>
<organism evidence="11 12">
    <name type="scientific">Aristolochia fimbriata</name>
    <name type="common">White veined hardy Dutchman's pipe vine</name>
    <dbReference type="NCBI Taxonomy" id="158543"/>
    <lineage>
        <taxon>Eukaryota</taxon>
        <taxon>Viridiplantae</taxon>
        <taxon>Streptophyta</taxon>
        <taxon>Embryophyta</taxon>
        <taxon>Tracheophyta</taxon>
        <taxon>Spermatophyta</taxon>
        <taxon>Magnoliopsida</taxon>
        <taxon>Magnoliidae</taxon>
        <taxon>Piperales</taxon>
        <taxon>Aristolochiaceae</taxon>
        <taxon>Aristolochia</taxon>
    </lineage>
</organism>
<feature type="compositionally biased region" description="Basic and acidic residues" evidence="9">
    <location>
        <begin position="264"/>
        <end position="275"/>
    </location>
</feature>
<evidence type="ECO:0000256" key="5">
    <source>
        <dbReference type="ARBA" id="ARBA00022771"/>
    </source>
</evidence>
<dbReference type="FunFam" id="3.30.40.10:FF:000022">
    <property type="entry name" value="E3 ubiquitin-protein ligase RING1-like"/>
    <property type="match status" value="1"/>
</dbReference>
<evidence type="ECO:0000256" key="9">
    <source>
        <dbReference type="SAM" id="MobiDB-lite"/>
    </source>
</evidence>
<dbReference type="AlphaFoldDB" id="A0AAV7EN36"/>
<accession>A0AAV7EN36</accession>
<dbReference type="GO" id="GO:0005737">
    <property type="term" value="C:cytoplasm"/>
    <property type="evidence" value="ECO:0007669"/>
    <property type="project" value="TreeGrafter"/>
</dbReference>
<dbReference type="InterPro" id="IPR013083">
    <property type="entry name" value="Znf_RING/FYVE/PHD"/>
</dbReference>
<feature type="region of interest" description="Disordered" evidence="9">
    <location>
        <begin position="421"/>
        <end position="441"/>
    </location>
</feature>
<name>A0AAV7EN36_ARIFI</name>
<evidence type="ECO:0000256" key="7">
    <source>
        <dbReference type="ARBA" id="ARBA00022833"/>
    </source>
</evidence>
<dbReference type="PANTHER" id="PTHR15710">
    <property type="entry name" value="E3 UBIQUITIN-PROTEIN LIGASE PRAJA"/>
    <property type="match status" value="1"/>
</dbReference>
<evidence type="ECO:0000259" key="10">
    <source>
        <dbReference type="PROSITE" id="PS50089"/>
    </source>
</evidence>
<dbReference type="GO" id="GO:0008270">
    <property type="term" value="F:zinc ion binding"/>
    <property type="evidence" value="ECO:0007669"/>
    <property type="project" value="UniProtKB-KW"/>
</dbReference>
<proteinExistence type="predicted"/>
<dbReference type="InterPro" id="IPR001841">
    <property type="entry name" value="Znf_RING"/>
</dbReference>
<feature type="region of interest" description="Disordered" evidence="9">
    <location>
        <begin position="175"/>
        <end position="215"/>
    </location>
</feature>
<gene>
    <name evidence="11" type="ORF">H6P81_008603</name>
</gene>
<dbReference type="PANTHER" id="PTHR15710:SF108">
    <property type="entry name" value="OS03G0286100 PROTEIN"/>
    <property type="match status" value="1"/>
</dbReference>
<dbReference type="GO" id="GO:0061630">
    <property type="term" value="F:ubiquitin protein ligase activity"/>
    <property type="evidence" value="ECO:0007669"/>
    <property type="project" value="UniProtKB-EC"/>
</dbReference>
<evidence type="ECO:0000256" key="4">
    <source>
        <dbReference type="ARBA" id="ARBA00022723"/>
    </source>
</evidence>
<feature type="region of interest" description="Disordered" evidence="9">
    <location>
        <begin position="258"/>
        <end position="278"/>
    </location>
</feature>
<keyword evidence="5 8" id="KW-0863">Zinc-finger</keyword>
<evidence type="ECO:0000313" key="12">
    <source>
        <dbReference type="Proteomes" id="UP000825729"/>
    </source>
</evidence>
<keyword evidence="4" id="KW-0479">Metal-binding</keyword>
<dbReference type="SUPFAM" id="SSF57850">
    <property type="entry name" value="RING/U-box"/>
    <property type="match status" value="1"/>
</dbReference>
<keyword evidence="7" id="KW-0862">Zinc</keyword>
<dbReference type="Pfam" id="PF13639">
    <property type="entry name" value="zf-RING_2"/>
    <property type="match status" value="1"/>
</dbReference>
<sequence>MADLLLRPQDSEDEDIETLGTVPYWSHDFYTESEFEDYSPSVYAAGGCFFRRDASAEDDDDDDDIEYDVDVREPQVLGSSSESLYYDGEDEEEDQVSLILDLFDRSPRQNHLTDPIPDVDMEFHTVNGSTLNILGGQNDKDYSNSLDLGFELGLGSDDGEDDFFVRKPVMESGESSGNGLRAVGFESDSDEEEDPISGIGICSDREGDESSGGGEDLGLPLCWDCLRLEDRRDPNEDFEWEEVDDRVDEREVFSMVIDPDDERSDSSELRSDESTTHTTVEAMRTLDWEVLLAINNLDRTPTAEEGPEVYLPAHGYDFINTTEYEVLFEQFAEHENSLKGSPPTAKAVLDNLPSVLLTQEDVRDNNTLCAVCKDEISLEERAKKLPCSHHYHGDCIIPWLKIRNTCPVCRFELPTDDPDYENWKTQRGARLPTGDSQLRSS</sequence>
<dbReference type="Gene3D" id="3.30.40.10">
    <property type="entry name" value="Zinc/RING finger domain, C3HC4 (zinc finger)"/>
    <property type="match status" value="1"/>
</dbReference>
<evidence type="ECO:0000256" key="6">
    <source>
        <dbReference type="ARBA" id="ARBA00022786"/>
    </source>
</evidence>
<dbReference type="SMART" id="SM00184">
    <property type="entry name" value="RING"/>
    <property type="match status" value="1"/>
</dbReference>
<evidence type="ECO:0000256" key="2">
    <source>
        <dbReference type="ARBA" id="ARBA00012483"/>
    </source>
</evidence>
<keyword evidence="12" id="KW-1185">Reference proteome</keyword>
<evidence type="ECO:0000256" key="3">
    <source>
        <dbReference type="ARBA" id="ARBA00022679"/>
    </source>
</evidence>
<comment type="caution">
    <text evidence="11">The sequence shown here is derived from an EMBL/GenBank/DDBJ whole genome shotgun (WGS) entry which is preliminary data.</text>
</comment>
<reference evidence="11 12" key="1">
    <citation type="submission" date="2021-07" db="EMBL/GenBank/DDBJ databases">
        <title>The Aristolochia fimbriata genome: insights into angiosperm evolution, floral development and chemical biosynthesis.</title>
        <authorList>
            <person name="Jiao Y."/>
        </authorList>
    </citation>
    <scope>NUCLEOTIDE SEQUENCE [LARGE SCALE GENOMIC DNA]</scope>
    <source>
        <strain evidence="11">IBCAS-2021</strain>
        <tissue evidence="11">Leaf</tissue>
    </source>
</reference>
<evidence type="ECO:0000313" key="11">
    <source>
        <dbReference type="EMBL" id="KAG9448638.1"/>
    </source>
</evidence>
<evidence type="ECO:0000256" key="1">
    <source>
        <dbReference type="ARBA" id="ARBA00000900"/>
    </source>
</evidence>
<comment type="catalytic activity">
    <reaction evidence="1">
        <text>S-ubiquitinyl-[E2 ubiquitin-conjugating enzyme]-L-cysteine + [acceptor protein]-L-lysine = [E2 ubiquitin-conjugating enzyme]-L-cysteine + N(6)-ubiquitinyl-[acceptor protein]-L-lysine.</text>
        <dbReference type="EC" id="2.3.2.27"/>
    </reaction>
</comment>
<dbReference type="EC" id="2.3.2.27" evidence="2"/>
<dbReference type="Proteomes" id="UP000825729">
    <property type="component" value="Unassembled WGS sequence"/>
</dbReference>
<dbReference type="EMBL" id="JAINDJ010000004">
    <property type="protein sequence ID" value="KAG9448638.1"/>
    <property type="molecule type" value="Genomic_DNA"/>
</dbReference>
<keyword evidence="6" id="KW-0833">Ubl conjugation pathway</keyword>
<dbReference type="PROSITE" id="PS50089">
    <property type="entry name" value="ZF_RING_2"/>
    <property type="match status" value="1"/>
</dbReference>
<keyword evidence="3" id="KW-0808">Transferase</keyword>
<dbReference type="GO" id="GO:0016567">
    <property type="term" value="P:protein ubiquitination"/>
    <property type="evidence" value="ECO:0007669"/>
    <property type="project" value="TreeGrafter"/>
</dbReference>
<evidence type="ECO:0000256" key="8">
    <source>
        <dbReference type="PROSITE-ProRule" id="PRU00175"/>
    </source>
</evidence>